<protein>
    <submittedName>
        <fullName evidence="9">L,D-transpeptidase family protein</fullName>
    </submittedName>
</protein>
<keyword evidence="3" id="KW-0808">Transferase</keyword>
<dbReference type="PANTHER" id="PTHR41533">
    <property type="entry name" value="L,D-TRANSPEPTIDASE HI_1667-RELATED"/>
    <property type="match status" value="1"/>
</dbReference>
<dbReference type="InterPro" id="IPR045380">
    <property type="entry name" value="LD_TPept_scaffold_dom"/>
</dbReference>
<dbReference type="PANTHER" id="PTHR41533:SF2">
    <property type="entry name" value="BLR7131 PROTEIN"/>
    <property type="match status" value="1"/>
</dbReference>
<dbReference type="InterPro" id="IPR002477">
    <property type="entry name" value="Peptidoglycan-bd-like"/>
</dbReference>
<evidence type="ECO:0000256" key="5">
    <source>
        <dbReference type="ARBA" id="ARBA00022984"/>
    </source>
</evidence>
<evidence type="ECO:0000256" key="7">
    <source>
        <dbReference type="PROSITE-ProRule" id="PRU01373"/>
    </source>
</evidence>
<comment type="pathway">
    <text evidence="1 7">Cell wall biogenesis; peptidoglycan biosynthesis.</text>
</comment>
<dbReference type="InterPro" id="IPR038063">
    <property type="entry name" value="Transpep_catalytic_dom"/>
</dbReference>
<evidence type="ECO:0000313" key="9">
    <source>
        <dbReference type="EMBL" id="UOX34366.1"/>
    </source>
</evidence>
<gene>
    <name evidence="9" type="ORF">LXD69_02355</name>
</gene>
<comment type="similarity">
    <text evidence="2">Belongs to the YkuD family.</text>
</comment>
<proteinExistence type="inferred from homology"/>
<evidence type="ECO:0000313" key="10">
    <source>
        <dbReference type="Proteomes" id="UP000830454"/>
    </source>
</evidence>
<evidence type="ECO:0000259" key="8">
    <source>
        <dbReference type="PROSITE" id="PS52029"/>
    </source>
</evidence>
<keyword evidence="4 7" id="KW-0133">Cell shape</keyword>
<evidence type="ECO:0000256" key="2">
    <source>
        <dbReference type="ARBA" id="ARBA00005992"/>
    </source>
</evidence>
<keyword evidence="10" id="KW-1185">Reference proteome</keyword>
<dbReference type="InterPro" id="IPR052905">
    <property type="entry name" value="LD-transpeptidase_YkuD-like"/>
</dbReference>
<accession>A0ABY4HQ69</accession>
<organism evidence="9 10">
    <name type="scientific">Flavobacterium sediminilitoris</name>
    <dbReference type="NCBI Taxonomy" id="2024526"/>
    <lineage>
        <taxon>Bacteria</taxon>
        <taxon>Pseudomonadati</taxon>
        <taxon>Bacteroidota</taxon>
        <taxon>Flavobacteriia</taxon>
        <taxon>Flavobacteriales</taxon>
        <taxon>Flavobacteriaceae</taxon>
        <taxon>Flavobacterium</taxon>
    </lineage>
</organism>
<keyword evidence="6 7" id="KW-0961">Cell wall biogenesis/degradation</keyword>
<evidence type="ECO:0000256" key="3">
    <source>
        <dbReference type="ARBA" id="ARBA00022679"/>
    </source>
</evidence>
<dbReference type="RefSeq" id="WP_246917207.1">
    <property type="nucleotide sequence ID" value="NZ_CP090145.1"/>
</dbReference>
<dbReference type="InterPro" id="IPR036365">
    <property type="entry name" value="PGBD-like_sf"/>
</dbReference>
<dbReference type="SUPFAM" id="SSF47090">
    <property type="entry name" value="PGBD-like"/>
    <property type="match status" value="1"/>
</dbReference>
<dbReference type="InterPro" id="IPR005490">
    <property type="entry name" value="LD_TPept_cat_dom"/>
</dbReference>
<dbReference type="PROSITE" id="PS52029">
    <property type="entry name" value="LD_TPASE"/>
    <property type="match status" value="1"/>
</dbReference>
<evidence type="ECO:0000256" key="6">
    <source>
        <dbReference type="ARBA" id="ARBA00023316"/>
    </source>
</evidence>
<evidence type="ECO:0000256" key="4">
    <source>
        <dbReference type="ARBA" id="ARBA00022960"/>
    </source>
</evidence>
<reference evidence="9" key="1">
    <citation type="submission" date="2021-12" db="EMBL/GenBank/DDBJ databases">
        <authorList>
            <person name="Cha I.-T."/>
            <person name="Lee K.-E."/>
            <person name="Park S.-J."/>
        </authorList>
    </citation>
    <scope>NUCLEOTIDE SEQUENCE</scope>
    <source>
        <strain evidence="9">YSM-43</strain>
    </source>
</reference>
<dbReference type="CDD" id="cd16913">
    <property type="entry name" value="YkuD_like"/>
    <property type="match status" value="1"/>
</dbReference>
<dbReference type="Pfam" id="PF20142">
    <property type="entry name" value="Scaffold"/>
    <property type="match status" value="1"/>
</dbReference>
<dbReference type="PROSITE" id="PS51257">
    <property type="entry name" value="PROKAR_LIPOPROTEIN"/>
    <property type="match status" value="1"/>
</dbReference>
<dbReference type="Gene3D" id="1.10.101.10">
    <property type="entry name" value="PGBD-like superfamily/PGBD"/>
    <property type="match status" value="1"/>
</dbReference>
<dbReference type="Proteomes" id="UP000830454">
    <property type="component" value="Chromosome"/>
</dbReference>
<dbReference type="InterPro" id="IPR036366">
    <property type="entry name" value="PGBDSf"/>
</dbReference>
<sequence>MVKNILIIFSLIFLLISCKESSDKASISANEEPIEEISKPIPTELIETLKDSIKLFYNKLNNHEIWFNKTNRIALINEVKNCHQDGLDPNDYNLKEILKLEKERDSLNDKAIFDYDILLTSTFEKLALHLYKGKLDPKKVYSDWDLKPKSLALSPYLEKGIKSKEISNVFKELKPQHFIYNQIKKSLIILEKYPEYDFKKSEAKDKIELNDTTDEIITIKHKLAYWKDYTRNDSITTAIYDSITFNAVKKFQARNGLKSDGVIGKGTIKALNFSKEERIHQIIANLERWKWFPRDFGDNYLITNLPDYKITYVAKRDTLSEHNIVVGTPKRKTPILISKLSNLVFNPTWTVPPTIIKEDLTPSAKKNISYFTRTRMTIYDSTGNKIAPEEWDPEKSRSYRYVQTSGYNNSLGLVKFNFPNRHLVYLHDTNHRDYFSREYRALSSGCVRVENPLDLSEKILDNEERGWTKKEIDTIIKKKNIKTIPIKNEINVYILYWTNWLDKDGSLQFRDDIYNLDKKLYNSLRS</sequence>
<evidence type="ECO:0000256" key="1">
    <source>
        <dbReference type="ARBA" id="ARBA00004752"/>
    </source>
</evidence>
<dbReference type="Gene3D" id="2.40.440.10">
    <property type="entry name" value="L,D-transpeptidase catalytic domain-like"/>
    <property type="match status" value="1"/>
</dbReference>
<name>A0ABY4HQ69_9FLAO</name>
<feature type="active site" description="Proton donor/acceptor" evidence="7">
    <location>
        <position position="427"/>
    </location>
</feature>
<dbReference type="EMBL" id="CP090145">
    <property type="protein sequence ID" value="UOX34366.1"/>
    <property type="molecule type" value="Genomic_DNA"/>
</dbReference>
<feature type="domain" description="L,D-TPase catalytic" evidence="8">
    <location>
        <begin position="299"/>
        <end position="475"/>
    </location>
</feature>
<dbReference type="Pfam" id="PF03734">
    <property type="entry name" value="YkuD"/>
    <property type="match status" value="1"/>
</dbReference>
<dbReference type="SUPFAM" id="SSF141523">
    <property type="entry name" value="L,D-transpeptidase catalytic domain-like"/>
    <property type="match status" value="1"/>
</dbReference>
<reference evidence="9" key="2">
    <citation type="submission" date="2022-04" db="EMBL/GenBank/DDBJ databases">
        <title>Complete Genome Sequence of Flavobacterium sediminilitoris YSM-43, Isolated from a Tidal Sediment.</title>
        <authorList>
            <person name="Lee P.A."/>
        </authorList>
    </citation>
    <scope>NUCLEOTIDE SEQUENCE</scope>
    <source>
        <strain evidence="9">YSM-43</strain>
    </source>
</reference>
<dbReference type="Pfam" id="PF01471">
    <property type="entry name" value="PG_binding_1"/>
    <property type="match status" value="1"/>
</dbReference>
<keyword evidence="5 7" id="KW-0573">Peptidoglycan synthesis</keyword>
<feature type="active site" description="Nucleophile" evidence="7">
    <location>
        <position position="446"/>
    </location>
</feature>